<dbReference type="PANTHER" id="PTHR10500:SF0">
    <property type="entry name" value="SCO-SPONDIN-LIKE"/>
    <property type="match status" value="1"/>
</dbReference>
<dbReference type="Pfam" id="PF05825">
    <property type="entry name" value="PSP94"/>
    <property type="match status" value="1"/>
</dbReference>
<comment type="subcellular location">
    <subcellularLocation>
        <location evidence="1">Secreted</location>
    </subcellularLocation>
</comment>
<reference evidence="7" key="1">
    <citation type="submission" date="2025-08" db="UniProtKB">
        <authorList>
            <consortium name="RefSeq"/>
        </authorList>
    </citation>
    <scope>IDENTIFICATION</scope>
    <source>
        <tissue evidence="7">Sperm</tissue>
    </source>
</reference>
<evidence type="ECO:0000256" key="5">
    <source>
        <dbReference type="SAM" id="SignalP"/>
    </source>
</evidence>
<organism evidence="6 7">
    <name type="scientific">Petromyzon marinus</name>
    <name type="common">Sea lamprey</name>
    <dbReference type="NCBI Taxonomy" id="7757"/>
    <lineage>
        <taxon>Eukaryota</taxon>
        <taxon>Metazoa</taxon>
        <taxon>Chordata</taxon>
        <taxon>Craniata</taxon>
        <taxon>Vertebrata</taxon>
        <taxon>Cyclostomata</taxon>
        <taxon>Hyperoartia</taxon>
        <taxon>Petromyzontiformes</taxon>
        <taxon>Petromyzontidae</taxon>
        <taxon>Petromyzon</taxon>
    </lineage>
</organism>
<dbReference type="Proteomes" id="UP001318040">
    <property type="component" value="Chromosome 8"/>
</dbReference>
<dbReference type="InterPro" id="IPR008735">
    <property type="entry name" value="PSP94"/>
</dbReference>
<name>A0AAJ7SWC1_PETMA</name>
<dbReference type="RefSeq" id="XP_032805980.1">
    <property type="nucleotide sequence ID" value="XM_032950089.1"/>
</dbReference>
<protein>
    <submittedName>
        <fullName evidence="7">Beta-microseminoprotein-like isoform X2</fullName>
    </submittedName>
</protein>
<comment type="similarity">
    <text evidence="2">Belongs to the beta-microseminoprotein family.</text>
</comment>
<dbReference type="GeneID" id="116940345"/>
<proteinExistence type="inferred from homology"/>
<evidence type="ECO:0000313" key="7">
    <source>
        <dbReference type="RefSeq" id="XP_032805980.1"/>
    </source>
</evidence>
<evidence type="ECO:0000256" key="3">
    <source>
        <dbReference type="ARBA" id="ARBA00022525"/>
    </source>
</evidence>
<evidence type="ECO:0000313" key="6">
    <source>
        <dbReference type="Proteomes" id="UP001318040"/>
    </source>
</evidence>
<feature type="chain" id="PRO_5042534056" evidence="5">
    <location>
        <begin position="20"/>
        <end position="121"/>
    </location>
</feature>
<keyword evidence="4" id="KW-1015">Disulfide bond</keyword>
<evidence type="ECO:0000256" key="2">
    <source>
        <dbReference type="ARBA" id="ARBA00010352"/>
    </source>
</evidence>
<evidence type="ECO:0000256" key="1">
    <source>
        <dbReference type="ARBA" id="ARBA00004613"/>
    </source>
</evidence>
<keyword evidence="6" id="KW-1185">Reference proteome</keyword>
<keyword evidence="3" id="KW-0964">Secreted</keyword>
<keyword evidence="5" id="KW-0732">Signal</keyword>
<dbReference type="Gene3D" id="2.60.40.1900">
    <property type="entry name" value="Beta-microseminoprotein (PSP94) domain"/>
    <property type="match status" value="1"/>
</dbReference>
<dbReference type="GO" id="GO:0005576">
    <property type="term" value="C:extracellular region"/>
    <property type="evidence" value="ECO:0007669"/>
    <property type="project" value="UniProtKB-SubCell"/>
</dbReference>
<evidence type="ECO:0000256" key="4">
    <source>
        <dbReference type="ARBA" id="ARBA00023157"/>
    </source>
</evidence>
<dbReference type="PANTHER" id="PTHR10500">
    <property type="entry name" value="BETA-MICROSEMINOPROTEIN"/>
    <property type="match status" value="1"/>
</dbReference>
<gene>
    <name evidence="7" type="primary">LOC116940345</name>
</gene>
<feature type="signal peptide" evidence="5">
    <location>
        <begin position="1"/>
        <end position="19"/>
    </location>
</feature>
<dbReference type="AlphaFoldDB" id="A0AAJ7SWC1"/>
<sequence>MRTLSTLLLLLLGAAVVLCIDKDNCHNYGPTISIKSPISGLATVGCFHEGRFRKLGLKWSSSQCESCDCTSDGIQCCLSISKPVMFPDDCRLDLDVDQCKYNLVKKNNPSEKCFVQHMSLS</sequence>
<accession>A0AAJ7SWC1</accession>